<dbReference type="EMBL" id="JH598389">
    <property type="status" value="NOT_ANNOTATED_CDS"/>
    <property type="molecule type" value="Genomic_DNA"/>
</dbReference>
<reference evidence="3" key="1">
    <citation type="journal article" date="2010" name="Science">
        <title>Signatures of adaptation to obligate biotrophy in the Hyaloperonospora arabidopsidis genome.</title>
        <authorList>
            <person name="Baxter L."/>
            <person name="Tripathy S."/>
            <person name="Ishaque N."/>
            <person name="Boot N."/>
            <person name="Cabral A."/>
            <person name="Kemen E."/>
            <person name="Thines M."/>
            <person name="Ah-Fong A."/>
            <person name="Anderson R."/>
            <person name="Badejoko W."/>
            <person name="Bittner-Eddy P."/>
            <person name="Boore J.L."/>
            <person name="Chibucos M.C."/>
            <person name="Coates M."/>
            <person name="Dehal P."/>
            <person name="Delehaunty K."/>
            <person name="Dong S."/>
            <person name="Downton P."/>
            <person name="Dumas B."/>
            <person name="Fabro G."/>
            <person name="Fronick C."/>
            <person name="Fuerstenberg S.I."/>
            <person name="Fulton L."/>
            <person name="Gaulin E."/>
            <person name="Govers F."/>
            <person name="Hughes L."/>
            <person name="Humphray S."/>
            <person name="Jiang R.H."/>
            <person name="Judelson H."/>
            <person name="Kamoun S."/>
            <person name="Kyung K."/>
            <person name="Meijer H."/>
            <person name="Minx P."/>
            <person name="Morris P."/>
            <person name="Nelson J."/>
            <person name="Phuntumart V."/>
            <person name="Qutob D."/>
            <person name="Rehmany A."/>
            <person name="Rougon-Cardoso A."/>
            <person name="Ryden P."/>
            <person name="Torto-Alalibo T."/>
            <person name="Studholme D."/>
            <person name="Wang Y."/>
            <person name="Win J."/>
            <person name="Wood J."/>
            <person name="Clifton S.W."/>
            <person name="Rogers J."/>
            <person name="Van den Ackerveken G."/>
            <person name="Jones J.D."/>
            <person name="McDowell J.M."/>
            <person name="Beynon J."/>
            <person name="Tyler B.M."/>
        </authorList>
    </citation>
    <scope>NUCLEOTIDE SEQUENCE [LARGE SCALE GENOMIC DNA]</scope>
    <source>
        <strain evidence="3">Emoy2</strain>
    </source>
</reference>
<dbReference type="InParanoid" id="M4BLL6"/>
<dbReference type="Proteomes" id="UP000011713">
    <property type="component" value="Unassembled WGS sequence"/>
</dbReference>
<protein>
    <submittedName>
        <fullName evidence="2">Uncharacterized protein</fullName>
    </submittedName>
</protein>
<reference evidence="2" key="2">
    <citation type="submission" date="2015-06" db="UniProtKB">
        <authorList>
            <consortium name="EnsemblProtists"/>
        </authorList>
    </citation>
    <scope>IDENTIFICATION</scope>
    <source>
        <strain evidence="2">Emoy2</strain>
    </source>
</reference>
<organism evidence="2 3">
    <name type="scientific">Hyaloperonospora arabidopsidis (strain Emoy2)</name>
    <name type="common">Downy mildew agent</name>
    <name type="synonym">Peronospora arabidopsidis</name>
    <dbReference type="NCBI Taxonomy" id="559515"/>
    <lineage>
        <taxon>Eukaryota</taxon>
        <taxon>Sar</taxon>
        <taxon>Stramenopiles</taxon>
        <taxon>Oomycota</taxon>
        <taxon>Peronosporomycetes</taxon>
        <taxon>Peronosporales</taxon>
        <taxon>Peronosporaceae</taxon>
        <taxon>Hyaloperonospora</taxon>
    </lineage>
</organism>
<dbReference type="AlphaFoldDB" id="M4BLL6"/>
<sequence length="112" mass="12369">MNRPPAYLLSKDRENALPLSQSKRTRISLSNPETVPYNPRVQSKVMVRLLTLASLLLVAIATLSSAETVLDPIKVASDATQKAMITGHSAFDVVTKNANHKTDEHSKRLYRA</sequence>
<evidence type="ECO:0000313" key="2">
    <source>
        <dbReference type="EnsemblProtists" id="HpaP807301"/>
    </source>
</evidence>
<name>M4BLL6_HYAAE</name>
<keyword evidence="3" id="KW-1185">Reference proteome</keyword>
<evidence type="ECO:0000313" key="3">
    <source>
        <dbReference type="Proteomes" id="UP000011713"/>
    </source>
</evidence>
<proteinExistence type="predicted"/>
<feature type="region of interest" description="Disordered" evidence="1">
    <location>
        <begin position="1"/>
        <end position="21"/>
    </location>
</feature>
<evidence type="ECO:0000256" key="1">
    <source>
        <dbReference type="SAM" id="MobiDB-lite"/>
    </source>
</evidence>
<dbReference type="VEuPathDB" id="FungiDB:HpaG807301"/>
<dbReference type="EnsemblProtists" id="HpaT807301">
    <property type="protein sequence ID" value="HpaP807301"/>
    <property type="gene ID" value="HpaG807301"/>
</dbReference>
<dbReference type="HOGENOM" id="CLU_2150705_0_0_1"/>
<accession>M4BLL6</accession>